<evidence type="ECO:0000256" key="1">
    <source>
        <dbReference type="ARBA" id="ARBA00004141"/>
    </source>
</evidence>
<comment type="caution">
    <text evidence="7">The sequence shown here is derived from an EMBL/GenBank/DDBJ whole genome shotgun (WGS) entry which is preliminary data.</text>
</comment>
<name>A0ABS1ELY7_9CLOT</name>
<proteinExistence type="inferred from homology"/>
<evidence type="ECO:0000256" key="3">
    <source>
        <dbReference type="ARBA" id="ARBA00022692"/>
    </source>
</evidence>
<dbReference type="PANTHER" id="PTHR21716:SF62">
    <property type="entry name" value="TRANSPORT PROTEIN YDBI-RELATED"/>
    <property type="match status" value="1"/>
</dbReference>
<keyword evidence="3 6" id="KW-0812">Transmembrane</keyword>
<keyword evidence="8" id="KW-1185">Reference proteome</keyword>
<dbReference type="EMBL" id="JAENHN010000023">
    <property type="protein sequence ID" value="MBK1810377.1"/>
    <property type="molecule type" value="Genomic_DNA"/>
</dbReference>
<evidence type="ECO:0000256" key="6">
    <source>
        <dbReference type="SAM" id="Phobius"/>
    </source>
</evidence>
<organism evidence="7 8">
    <name type="scientific">Clostridium yunnanense</name>
    <dbReference type="NCBI Taxonomy" id="2800325"/>
    <lineage>
        <taxon>Bacteria</taxon>
        <taxon>Bacillati</taxon>
        <taxon>Bacillota</taxon>
        <taxon>Clostridia</taxon>
        <taxon>Eubacteriales</taxon>
        <taxon>Clostridiaceae</taxon>
        <taxon>Clostridium</taxon>
    </lineage>
</organism>
<dbReference type="Pfam" id="PF01594">
    <property type="entry name" value="AI-2E_transport"/>
    <property type="match status" value="1"/>
</dbReference>
<protein>
    <submittedName>
        <fullName evidence="7">AI-2E family transporter</fullName>
    </submittedName>
</protein>
<comment type="similarity">
    <text evidence="2">Belongs to the autoinducer-2 exporter (AI-2E) (TC 2.A.86) family.</text>
</comment>
<dbReference type="PANTHER" id="PTHR21716">
    <property type="entry name" value="TRANSMEMBRANE PROTEIN"/>
    <property type="match status" value="1"/>
</dbReference>
<evidence type="ECO:0000313" key="8">
    <source>
        <dbReference type="Proteomes" id="UP000596739"/>
    </source>
</evidence>
<keyword evidence="4 6" id="KW-1133">Transmembrane helix</keyword>
<feature type="transmembrane region" description="Helical" evidence="6">
    <location>
        <begin position="293"/>
        <end position="324"/>
    </location>
</feature>
<keyword evidence="5 6" id="KW-0472">Membrane</keyword>
<sequence>MEAEKEEFWKSVIRTSAEFILIALIIYLMRNLFNVVIFTFIFSYLMYNLQKYIVDKSHLPRTVVIVVLYVVIVGLIGFIIYRYIPEIIKEVQVIYGEVSKINIPDQWSEYIEILTKQIDISKSYETFMNTLVVTGKSLLQGSFNLFISLILSMIFILDIERVKKFLRKFKTSKVSKIYNRLEYFGTNFLNSFGKVIQAQILIALVNSILSTIALWIMGFPQLIGLGFMIFVLSFIPVAGVIISLIPLSLIAFNIGGIIKLVSVIIMIVLLHSLESYILNPKLMSDRTSLPVPFIFIILILGEELMGTWGLLLGIPLVIFALDILDVRISDESKKS</sequence>
<comment type="subcellular location">
    <subcellularLocation>
        <location evidence="1">Membrane</location>
        <topology evidence="1">Multi-pass membrane protein</topology>
    </subcellularLocation>
</comment>
<reference evidence="8" key="1">
    <citation type="submission" date="2021-01" db="EMBL/GenBank/DDBJ databases">
        <title>Genome public.</title>
        <authorList>
            <person name="Liu C."/>
            <person name="Sun Q."/>
        </authorList>
    </citation>
    <scope>NUCLEOTIDE SEQUENCE [LARGE SCALE GENOMIC DNA]</scope>
    <source>
        <strain evidence="8">YIM B02505</strain>
    </source>
</reference>
<accession>A0ABS1ELY7</accession>
<evidence type="ECO:0000313" key="7">
    <source>
        <dbReference type="EMBL" id="MBK1810377.1"/>
    </source>
</evidence>
<feature type="transmembrane region" description="Helical" evidence="6">
    <location>
        <begin position="198"/>
        <end position="217"/>
    </location>
</feature>
<feature type="transmembrane region" description="Helical" evidence="6">
    <location>
        <begin position="223"/>
        <end position="245"/>
    </location>
</feature>
<evidence type="ECO:0000256" key="4">
    <source>
        <dbReference type="ARBA" id="ARBA00022989"/>
    </source>
</evidence>
<dbReference type="InterPro" id="IPR002549">
    <property type="entry name" value="AI-2E-like"/>
</dbReference>
<feature type="transmembrane region" description="Helical" evidence="6">
    <location>
        <begin position="59"/>
        <end position="84"/>
    </location>
</feature>
<feature type="transmembrane region" description="Helical" evidence="6">
    <location>
        <begin position="252"/>
        <end position="273"/>
    </location>
</feature>
<dbReference type="Proteomes" id="UP000596739">
    <property type="component" value="Unassembled WGS sequence"/>
</dbReference>
<dbReference type="RefSeq" id="WP_200267499.1">
    <property type="nucleotide sequence ID" value="NZ_JAENHN010000023.1"/>
</dbReference>
<gene>
    <name evidence="7" type="ORF">JHL18_06980</name>
</gene>
<evidence type="ECO:0000256" key="5">
    <source>
        <dbReference type="ARBA" id="ARBA00023136"/>
    </source>
</evidence>
<evidence type="ECO:0000256" key="2">
    <source>
        <dbReference type="ARBA" id="ARBA00009773"/>
    </source>
</evidence>
<feature type="transmembrane region" description="Helical" evidence="6">
    <location>
        <begin position="20"/>
        <end position="47"/>
    </location>
</feature>
<feature type="transmembrane region" description="Helical" evidence="6">
    <location>
        <begin position="138"/>
        <end position="159"/>
    </location>
</feature>